<comment type="function">
    <text evidence="11 12">Catalyzes the reversible conversion of 2-phosphoglycerate (2-PG) into phosphoenolpyruvate (PEP). It is essential for the degradation of carbohydrates via glycolysis.</text>
</comment>
<evidence type="ECO:0000256" key="8">
    <source>
        <dbReference type="ARBA" id="ARBA00022842"/>
    </source>
</evidence>
<dbReference type="SFLD" id="SFLDG00178">
    <property type="entry name" value="enolase"/>
    <property type="match status" value="1"/>
</dbReference>
<dbReference type="SFLD" id="SFLDF00002">
    <property type="entry name" value="enolase"/>
    <property type="match status" value="1"/>
</dbReference>
<feature type="binding site" evidence="14">
    <location>
        <position position="318"/>
    </location>
    <ligand>
        <name>substrate</name>
    </ligand>
</feature>
<comment type="subunit">
    <text evidence="12">Component of the RNA degradosome, a multiprotein complex involved in RNA processing and mRNA degradation.</text>
</comment>
<dbReference type="Gene3D" id="3.20.20.120">
    <property type="entry name" value="Enolase-like C-terminal domain"/>
    <property type="match status" value="1"/>
</dbReference>
<proteinExistence type="inferred from homology"/>
<evidence type="ECO:0000256" key="11">
    <source>
        <dbReference type="ARBA" id="ARBA00045763"/>
    </source>
</evidence>
<dbReference type="Pfam" id="PF00113">
    <property type="entry name" value="Enolase_C"/>
    <property type="match status" value="1"/>
</dbReference>
<protein>
    <recommendedName>
        <fullName evidence="4 12">Enolase</fullName>
        <ecNumber evidence="3 12">4.2.1.11</ecNumber>
    </recommendedName>
    <alternativeName>
        <fullName evidence="12">2-phospho-D-glycerate hydro-lyase</fullName>
    </alternativeName>
    <alternativeName>
        <fullName evidence="12">2-phosphoglycerate dehydratase</fullName>
    </alternativeName>
</protein>
<keyword evidence="5 12" id="KW-0963">Cytoplasm</keyword>
<feature type="binding site" evidence="12">
    <location>
        <position position="343"/>
    </location>
    <ligand>
        <name>(2R)-2-phosphoglycerate</name>
        <dbReference type="ChEBI" id="CHEBI:58289"/>
    </ligand>
</feature>
<evidence type="ECO:0000259" key="17">
    <source>
        <dbReference type="SMART" id="SM01193"/>
    </source>
</evidence>
<feature type="binding site" evidence="12 15">
    <location>
        <position position="246"/>
    </location>
    <ligand>
        <name>Mg(2+)</name>
        <dbReference type="ChEBI" id="CHEBI:18420"/>
    </ligand>
</feature>
<keyword evidence="8 12" id="KW-0460">Magnesium</keyword>
<feature type="binding site" evidence="12">
    <location>
        <position position="167"/>
    </location>
    <ligand>
        <name>(2R)-2-phosphoglycerate</name>
        <dbReference type="ChEBI" id="CHEBI:58289"/>
    </ligand>
</feature>
<dbReference type="HAMAP" id="MF_00318">
    <property type="entry name" value="Enolase"/>
    <property type="match status" value="1"/>
</dbReference>
<evidence type="ECO:0000256" key="3">
    <source>
        <dbReference type="ARBA" id="ARBA00012058"/>
    </source>
</evidence>
<dbReference type="GO" id="GO:0009986">
    <property type="term" value="C:cell surface"/>
    <property type="evidence" value="ECO:0007669"/>
    <property type="project" value="UniProtKB-SubCell"/>
</dbReference>
<organism evidence="18 19">
    <name type="scientific">Shewanella algicola</name>
    <dbReference type="NCBI Taxonomy" id="640633"/>
    <lineage>
        <taxon>Bacteria</taxon>
        <taxon>Pseudomonadati</taxon>
        <taxon>Pseudomonadota</taxon>
        <taxon>Gammaproteobacteria</taxon>
        <taxon>Alteromonadales</taxon>
        <taxon>Shewanellaceae</taxon>
        <taxon>Shewanella</taxon>
    </lineage>
</organism>
<feature type="binding site" evidence="14">
    <location>
        <position position="291"/>
    </location>
    <ligand>
        <name>substrate</name>
    </ligand>
</feature>
<keyword evidence="9 12" id="KW-0324">Glycolysis</keyword>
<dbReference type="CDD" id="cd03313">
    <property type="entry name" value="enolase"/>
    <property type="match status" value="1"/>
</dbReference>
<keyword evidence="10 12" id="KW-0456">Lyase</keyword>
<feature type="binding site" evidence="14">
    <location>
        <position position="159"/>
    </location>
    <ligand>
        <name>substrate</name>
    </ligand>
</feature>
<evidence type="ECO:0000313" key="19">
    <source>
        <dbReference type="Proteomes" id="UP001139408"/>
    </source>
</evidence>
<feature type="binding site" evidence="12">
    <location>
        <position position="394"/>
    </location>
    <ligand>
        <name>(2R)-2-phosphoglycerate</name>
        <dbReference type="ChEBI" id="CHEBI:58289"/>
    </ligand>
</feature>
<dbReference type="PIRSF" id="PIRSF001400">
    <property type="entry name" value="Enolase"/>
    <property type="match status" value="1"/>
</dbReference>
<dbReference type="SFLD" id="SFLDS00001">
    <property type="entry name" value="Enolase"/>
    <property type="match status" value="1"/>
</dbReference>
<evidence type="ECO:0000256" key="5">
    <source>
        <dbReference type="ARBA" id="ARBA00022490"/>
    </source>
</evidence>
<dbReference type="InterPro" id="IPR020811">
    <property type="entry name" value="Enolase_N"/>
</dbReference>
<dbReference type="InterPro" id="IPR020810">
    <property type="entry name" value="Enolase_C"/>
</dbReference>
<feature type="binding site" evidence="12">
    <location>
        <position position="373"/>
    </location>
    <ligand>
        <name>(2R)-2-phosphoglycerate</name>
        <dbReference type="ChEBI" id="CHEBI:58289"/>
    </ligand>
</feature>
<feature type="binding site" evidence="12 15">
    <location>
        <position position="291"/>
    </location>
    <ligand>
        <name>Mg(2+)</name>
        <dbReference type="ChEBI" id="CHEBI:18420"/>
    </ligand>
</feature>
<evidence type="ECO:0000256" key="14">
    <source>
        <dbReference type="PIRSR" id="PIRSR001400-2"/>
    </source>
</evidence>
<dbReference type="PANTHER" id="PTHR11902">
    <property type="entry name" value="ENOLASE"/>
    <property type="match status" value="1"/>
</dbReference>
<dbReference type="FunFam" id="3.20.20.120:FF:000001">
    <property type="entry name" value="Enolase"/>
    <property type="match status" value="1"/>
</dbReference>
<evidence type="ECO:0000256" key="2">
    <source>
        <dbReference type="ARBA" id="ARBA00009604"/>
    </source>
</evidence>
<feature type="active site" description="Proton donor" evidence="12 13">
    <location>
        <position position="209"/>
    </location>
</feature>
<accession>A0A9X2CCC8</accession>
<dbReference type="GO" id="GO:0000287">
    <property type="term" value="F:magnesium ion binding"/>
    <property type="evidence" value="ECO:0007669"/>
    <property type="project" value="UniProtKB-UniRule"/>
</dbReference>
<evidence type="ECO:0000313" key="18">
    <source>
        <dbReference type="EMBL" id="MCL1104216.1"/>
    </source>
</evidence>
<feature type="domain" description="Enolase N-terminal" evidence="17">
    <location>
        <begin position="4"/>
        <end position="134"/>
    </location>
</feature>
<comment type="subcellular location">
    <subcellularLocation>
        <location evidence="12">Cytoplasm</location>
    </subcellularLocation>
    <subcellularLocation>
        <location evidence="12">Secreted</location>
    </subcellularLocation>
    <subcellularLocation>
        <location evidence="12">Cell surface</location>
    </subcellularLocation>
    <text evidence="12">Fractions of enolase are present in both the cytoplasm and on the cell surface.</text>
</comment>
<dbReference type="PANTHER" id="PTHR11902:SF1">
    <property type="entry name" value="ENOLASE"/>
    <property type="match status" value="1"/>
</dbReference>
<evidence type="ECO:0000256" key="13">
    <source>
        <dbReference type="PIRSR" id="PIRSR001400-1"/>
    </source>
</evidence>
<keyword evidence="7 12" id="KW-0479">Metal-binding</keyword>
<comment type="similarity">
    <text evidence="2 12">Belongs to the enolase family.</text>
</comment>
<dbReference type="SMART" id="SM01193">
    <property type="entry name" value="Enolase_N"/>
    <property type="match status" value="1"/>
</dbReference>
<dbReference type="AlphaFoldDB" id="A0A9X2CCC8"/>
<evidence type="ECO:0000256" key="1">
    <source>
        <dbReference type="ARBA" id="ARBA00005031"/>
    </source>
</evidence>
<dbReference type="GO" id="GO:0000015">
    <property type="term" value="C:phosphopyruvate hydratase complex"/>
    <property type="evidence" value="ECO:0007669"/>
    <property type="project" value="InterPro"/>
</dbReference>
<evidence type="ECO:0000256" key="9">
    <source>
        <dbReference type="ARBA" id="ARBA00023152"/>
    </source>
</evidence>
<dbReference type="NCBIfam" id="TIGR01060">
    <property type="entry name" value="eno"/>
    <property type="match status" value="1"/>
</dbReference>
<dbReference type="InterPro" id="IPR020809">
    <property type="entry name" value="Enolase_CS"/>
</dbReference>
<feature type="binding site" evidence="14">
    <location>
        <position position="168"/>
    </location>
    <ligand>
        <name>substrate</name>
    </ligand>
</feature>
<dbReference type="Proteomes" id="UP001139408">
    <property type="component" value="Unassembled WGS sequence"/>
</dbReference>
<evidence type="ECO:0000256" key="12">
    <source>
        <dbReference type="HAMAP-Rule" id="MF_00318"/>
    </source>
</evidence>
<keyword evidence="6 12" id="KW-0964">Secreted</keyword>
<feature type="binding site" evidence="12 15">
    <location>
        <position position="318"/>
    </location>
    <ligand>
        <name>Mg(2+)</name>
        <dbReference type="ChEBI" id="CHEBI:18420"/>
    </ligand>
</feature>
<feature type="binding site" evidence="12">
    <location>
        <position position="372"/>
    </location>
    <ligand>
        <name>(2R)-2-phosphoglycerate</name>
        <dbReference type="ChEBI" id="CHEBI:58289"/>
    </ligand>
</feature>
<keyword evidence="19" id="KW-1185">Reference proteome</keyword>
<comment type="cofactor">
    <cofactor evidence="15">
        <name>Mg(2+)</name>
        <dbReference type="ChEBI" id="CHEBI:18420"/>
    </cofactor>
    <text evidence="15">Mg(2+) is required for catalysis and for stabilizing the dimer.</text>
</comment>
<dbReference type="InterPro" id="IPR000941">
    <property type="entry name" value="Enolase"/>
</dbReference>
<dbReference type="PROSITE" id="PS00164">
    <property type="entry name" value="ENOLASE"/>
    <property type="match status" value="1"/>
</dbReference>
<sequence length="433" mass="45613">MANILKVIGREIMDSRGNPTVEAEVHLEGGFVGMAAAPSGASTGSREALELRDGDKARYLGKGVLNAVAAVNGPIADAIKGKDALAQAALDQIMIDLDGTENKAKFGANAILAVSLAIAKAAAAAKHVPLYAHIADLNGTPGVYSMPLPMMNIINGGEHADNSVDIQEFMIQPVGAKTFREGLRMGAEVFHSLAKVLKADGHSTAVGDEGGFAPNLASNEAALAAIKVAVANAGYELGKDITLAMDCAASEFYDKEANIYDLKGEGKKFTSEEFNFFLQGLTERYPIVSIEDGLDESDWDGFAHQTKLMGDKIQLVGDDLFVTNTKILKRGIDNGIANSILIKFNQIGSLTETLAAIKMAKDAGFTVVISHRSGETEDSTIADLAVGTAAGQIKTGSLSRSDRVAKYNQLLRIEEALGSKAPYNGLKEVKGQA</sequence>
<evidence type="ECO:0000256" key="6">
    <source>
        <dbReference type="ARBA" id="ARBA00022525"/>
    </source>
</evidence>
<comment type="cofactor">
    <cofactor evidence="12">
        <name>Mg(2+)</name>
        <dbReference type="ChEBI" id="CHEBI:18420"/>
    </cofactor>
    <text evidence="12">Binds a second Mg(2+) ion via substrate during catalysis.</text>
</comment>
<dbReference type="GO" id="GO:0005576">
    <property type="term" value="C:extracellular region"/>
    <property type="evidence" value="ECO:0007669"/>
    <property type="project" value="UniProtKB-SubCell"/>
</dbReference>
<dbReference type="Gene3D" id="3.30.390.10">
    <property type="entry name" value="Enolase-like, N-terminal domain"/>
    <property type="match status" value="1"/>
</dbReference>
<dbReference type="SUPFAM" id="SSF54826">
    <property type="entry name" value="Enolase N-terminal domain-like"/>
    <property type="match status" value="1"/>
</dbReference>
<comment type="pathway">
    <text evidence="1 12">Carbohydrate degradation; glycolysis; pyruvate from D-glyceraldehyde 3-phosphate: step 4/5.</text>
</comment>
<dbReference type="EMBL" id="JAKILJ010000004">
    <property type="protein sequence ID" value="MCL1104216.1"/>
    <property type="molecule type" value="Genomic_DNA"/>
</dbReference>
<evidence type="ECO:0000256" key="7">
    <source>
        <dbReference type="ARBA" id="ARBA00022723"/>
    </source>
</evidence>
<dbReference type="InterPro" id="IPR029017">
    <property type="entry name" value="Enolase-like_N"/>
</dbReference>
<dbReference type="EC" id="4.2.1.11" evidence="3 12"/>
<dbReference type="Pfam" id="PF03952">
    <property type="entry name" value="Enolase_N"/>
    <property type="match status" value="1"/>
</dbReference>
<evidence type="ECO:0000256" key="10">
    <source>
        <dbReference type="ARBA" id="ARBA00023239"/>
    </source>
</evidence>
<feature type="binding site" evidence="14">
    <location>
        <position position="394"/>
    </location>
    <ligand>
        <name>substrate</name>
    </ligand>
</feature>
<name>A0A9X2CCC8_9GAMM</name>
<dbReference type="PRINTS" id="PR00148">
    <property type="entry name" value="ENOLASE"/>
</dbReference>
<dbReference type="GO" id="GO:0006096">
    <property type="term" value="P:glycolytic process"/>
    <property type="evidence" value="ECO:0007669"/>
    <property type="project" value="UniProtKB-UniRule"/>
</dbReference>
<reference evidence="18" key="1">
    <citation type="submission" date="2022-01" db="EMBL/GenBank/DDBJ databases">
        <title>Whole genome-based taxonomy of the Shewanellaceae.</title>
        <authorList>
            <person name="Martin-Rodriguez A.J."/>
        </authorList>
    </citation>
    <scope>NUCLEOTIDE SEQUENCE</scope>
    <source>
        <strain evidence="18">DSM 23803</strain>
    </source>
</reference>
<dbReference type="SUPFAM" id="SSF51604">
    <property type="entry name" value="Enolase C-terminal domain-like"/>
    <property type="match status" value="1"/>
</dbReference>
<gene>
    <name evidence="12 18" type="primary">eno</name>
    <name evidence="18" type="ORF">L2749_02935</name>
</gene>
<dbReference type="FunFam" id="3.30.390.10:FF:000001">
    <property type="entry name" value="Enolase"/>
    <property type="match status" value="1"/>
</dbReference>
<feature type="active site" description="Proton acceptor" evidence="12 13">
    <location>
        <position position="343"/>
    </location>
</feature>
<dbReference type="RefSeq" id="WP_188923866.1">
    <property type="nucleotide sequence ID" value="NZ_BMQI01000004.1"/>
</dbReference>
<evidence type="ECO:0000259" key="16">
    <source>
        <dbReference type="SMART" id="SM01192"/>
    </source>
</evidence>
<evidence type="ECO:0000256" key="15">
    <source>
        <dbReference type="PIRSR" id="PIRSR001400-3"/>
    </source>
</evidence>
<comment type="caution">
    <text evidence="18">The sequence shown here is derived from an EMBL/GenBank/DDBJ whole genome shotgun (WGS) entry which is preliminary data.</text>
</comment>
<comment type="catalytic activity">
    <reaction evidence="12">
        <text>(2R)-2-phosphoglycerate = phosphoenolpyruvate + H2O</text>
        <dbReference type="Rhea" id="RHEA:10164"/>
        <dbReference type="ChEBI" id="CHEBI:15377"/>
        <dbReference type="ChEBI" id="CHEBI:58289"/>
        <dbReference type="ChEBI" id="CHEBI:58702"/>
        <dbReference type="EC" id="4.2.1.11"/>
    </reaction>
</comment>
<feature type="domain" description="Enolase C-terminal TIM barrel" evidence="16">
    <location>
        <begin position="143"/>
        <end position="431"/>
    </location>
</feature>
<dbReference type="GO" id="GO:0004634">
    <property type="term" value="F:phosphopyruvate hydratase activity"/>
    <property type="evidence" value="ECO:0007669"/>
    <property type="project" value="UniProtKB-UniRule"/>
</dbReference>
<dbReference type="InterPro" id="IPR036849">
    <property type="entry name" value="Enolase-like_C_sf"/>
</dbReference>
<dbReference type="SMART" id="SM01192">
    <property type="entry name" value="Enolase_C"/>
    <property type="match status" value="1"/>
</dbReference>
<feature type="binding site" evidence="14">
    <location>
        <begin position="370"/>
        <end position="373"/>
    </location>
    <ligand>
        <name>substrate</name>
    </ligand>
</feature>
<evidence type="ECO:0000256" key="4">
    <source>
        <dbReference type="ARBA" id="ARBA00017068"/>
    </source>
</evidence>